<evidence type="ECO:0008006" key="3">
    <source>
        <dbReference type="Google" id="ProtNLM"/>
    </source>
</evidence>
<gene>
    <name evidence="1" type="ORF">OTERR_23620</name>
</gene>
<reference evidence="1 2" key="1">
    <citation type="submission" date="2017-07" db="EMBL/GenBank/DDBJ databases">
        <title>Complete genome sequence of Oryzomicrobium terrae TPP412.</title>
        <authorList>
            <person name="Chiu L.-W."/>
            <person name="Lo K.-J."/>
            <person name="Tsai Y.-M."/>
            <person name="Lin S.-S."/>
            <person name="Kuo C.-H."/>
            <person name="Liu C.-T."/>
        </authorList>
    </citation>
    <scope>NUCLEOTIDE SEQUENCE [LARGE SCALE GENOMIC DNA]</scope>
    <source>
        <strain evidence="1 2">TPP412</strain>
    </source>
</reference>
<evidence type="ECO:0000313" key="2">
    <source>
        <dbReference type="Proteomes" id="UP000323671"/>
    </source>
</evidence>
<proteinExistence type="predicted"/>
<dbReference type="Proteomes" id="UP000323671">
    <property type="component" value="Chromosome"/>
</dbReference>
<name>A0A5C1EC36_9RHOO</name>
<dbReference type="InterPro" id="IPR025332">
    <property type="entry name" value="DUF4238"/>
</dbReference>
<dbReference type="RefSeq" id="WP_149425906.1">
    <property type="nucleotide sequence ID" value="NZ_CP022579.1"/>
</dbReference>
<keyword evidence="2" id="KW-1185">Reference proteome</keyword>
<accession>A0A5C1EC36</accession>
<dbReference type="EMBL" id="CP022579">
    <property type="protein sequence ID" value="QEL65838.1"/>
    <property type="molecule type" value="Genomic_DNA"/>
</dbReference>
<evidence type="ECO:0000313" key="1">
    <source>
        <dbReference type="EMBL" id="QEL65838.1"/>
    </source>
</evidence>
<organism evidence="1 2">
    <name type="scientific">Oryzomicrobium terrae</name>
    <dbReference type="NCBI Taxonomy" id="1735038"/>
    <lineage>
        <taxon>Bacteria</taxon>
        <taxon>Pseudomonadati</taxon>
        <taxon>Pseudomonadota</taxon>
        <taxon>Betaproteobacteria</taxon>
        <taxon>Rhodocyclales</taxon>
        <taxon>Rhodocyclaceae</taxon>
        <taxon>Oryzomicrobium</taxon>
    </lineage>
</organism>
<dbReference type="AlphaFoldDB" id="A0A5C1EC36"/>
<protein>
    <recommendedName>
        <fullName evidence="3">DUF4238 domain-containing protein</fullName>
    </recommendedName>
</protein>
<dbReference type="KEGG" id="otr:OTERR_23620"/>
<dbReference type="Pfam" id="PF14022">
    <property type="entry name" value="DUF4238"/>
    <property type="match status" value="1"/>
</dbReference>
<sequence length="293" mass="33545">MQRHHYVPQFYLREWYIPGKSAFWLYCRDNAGRLLFGKKSARSVGYQNGLYSRIPEFFENQNQSTNSIEENFFSPLDSKASKVIKKLIQSGPQSLSKEDRLVWSIFINSLLERSPSRIESIKNSANKLANEEFSKIKAVHEVQEGERHAFLDEMDIAAIANNTVLAEMVKWICNNETISHFANMTWMVARLPEGNDHFLTSDTPVVVNGASGGNPIYVLSIALSPNALFIMHKQEKDFNEDFIQTLAIIHNHLIAEQTKRYLVSSRELIDDGNIKYKKIANFLFSGKNHKANN</sequence>